<keyword evidence="4" id="KW-0843">Virulence</keyword>
<dbReference type="GO" id="GO:0090729">
    <property type="term" value="F:toxin activity"/>
    <property type="evidence" value="ECO:0007669"/>
    <property type="project" value="UniProtKB-KW"/>
</dbReference>
<dbReference type="EMBL" id="MEIQ01000053">
    <property type="protein sequence ID" value="PIT48020.1"/>
    <property type="molecule type" value="Genomic_DNA"/>
</dbReference>
<evidence type="ECO:0000313" key="6">
    <source>
        <dbReference type="EMBL" id="PIT48020.1"/>
    </source>
</evidence>
<comment type="subcellular location">
    <subcellularLocation>
        <location evidence="1">Target cell</location>
        <location evidence="1">Target cell cytoplasm</location>
    </subcellularLocation>
</comment>
<reference evidence="6 7" key="1">
    <citation type="journal article" date="2017" name="MBio">
        <title>Type VI secretion-mediated competition in the bee gut microbiome.</title>
        <authorList>
            <person name="Steele M.I."/>
            <person name="Kwong W.K."/>
            <person name="Powell J.E."/>
            <person name="Whiteley M."/>
            <person name="Moran N.A."/>
        </authorList>
    </citation>
    <scope>NUCLEOTIDE SEQUENCE [LARGE SCALE GENOMIC DNA]</scope>
    <source>
        <strain evidence="6 7">Occ4-2</strain>
    </source>
</reference>
<dbReference type="InterPro" id="IPR006914">
    <property type="entry name" value="VENN_dom"/>
</dbReference>
<gene>
    <name evidence="6" type="ORF">BHC48_09765</name>
</gene>
<feature type="domain" description="VENN motif-containing" evidence="5">
    <location>
        <begin position="236"/>
        <end position="284"/>
    </location>
</feature>
<evidence type="ECO:0000259" key="5">
    <source>
        <dbReference type="Pfam" id="PF04829"/>
    </source>
</evidence>
<dbReference type="AlphaFoldDB" id="A0A2N9XI65"/>
<dbReference type="Proteomes" id="UP000231484">
    <property type="component" value="Unassembled WGS sequence"/>
</dbReference>
<protein>
    <recommendedName>
        <fullName evidence="5">VENN motif-containing domain-containing protein</fullName>
    </recommendedName>
</protein>
<name>A0A2N9XI65_9NEIS</name>
<proteinExistence type="predicted"/>
<evidence type="ECO:0000256" key="3">
    <source>
        <dbReference type="ARBA" id="ARBA00022913"/>
    </source>
</evidence>
<evidence type="ECO:0000256" key="1">
    <source>
        <dbReference type="ARBA" id="ARBA00004219"/>
    </source>
</evidence>
<dbReference type="Pfam" id="PF04829">
    <property type="entry name" value="PT-VENN"/>
    <property type="match status" value="1"/>
</dbReference>
<evidence type="ECO:0000256" key="2">
    <source>
        <dbReference type="ARBA" id="ARBA00022656"/>
    </source>
</evidence>
<evidence type="ECO:0000256" key="4">
    <source>
        <dbReference type="ARBA" id="ARBA00023026"/>
    </source>
</evidence>
<evidence type="ECO:0000313" key="7">
    <source>
        <dbReference type="Proteomes" id="UP000231484"/>
    </source>
</evidence>
<keyword evidence="3" id="KW-1266">Target cell cytoplasm</keyword>
<keyword evidence="2" id="KW-0800">Toxin</keyword>
<accession>A0A2N9XI65</accession>
<comment type="caution">
    <text evidence="6">The sequence shown here is derived from an EMBL/GenBank/DDBJ whole genome shotgun (WGS) entry which is preliminary data.</text>
</comment>
<sequence>MWEASGGVNSSNASGQLNVVNQQSGLFAGKDGYHIITDETAQQQKTGKNAAETIAGIHTDTTSDNYADKAGYLSNNFDKDKVQKELDLQREVSQEFSQNMQATSAFINSKKDKLKEELKQENLSPEQRAQYEKELAQWNTGGLILNAIGAGLAAPTNSIGGILAATASPVLSHQIGQYFKGKDSEGSTAHLVAHAVLGAAVAAAGGNDALAGGLAAAGAEATAPIVSKWLYGKDTKDLTADEKATVSAIAGLTGAATGAVVSGSMADVAQGNQAGHTAVDNNRLIVTGEKAAKKRYLDLLNKAQKQYKYKLDAKNRIVIDGYHYDDSQNPPVLVSDNPNGGVLNPTDVANKTIIDAINKNEDIYLRLISDPKIISQDQILIDDFQTGNIDVTKDFFQNSDPNALMQSIIHYIKEREQTNNYEGIKSTVNNNNRHLIFTPGHNAGILAELNYLQELYPNKNFIYQYLNPHPILTTWKGKSVLVKIYNYGGVQQKIYFDYKIDSIGRKIPIRPIGVSY</sequence>
<organism evidence="6 7">
    <name type="scientific">Snodgrassella alvi</name>
    <dbReference type="NCBI Taxonomy" id="1196083"/>
    <lineage>
        <taxon>Bacteria</taxon>
        <taxon>Pseudomonadati</taxon>
        <taxon>Pseudomonadota</taxon>
        <taxon>Betaproteobacteria</taxon>
        <taxon>Neisseriales</taxon>
        <taxon>Neisseriaceae</taxon>
        <taxon>Snodgrassella</taxon>
    </lineage>
</organism>